<comment type="caution">
    <text evidence="3">The sequence shown here is derived from an EMBL/GenBank/DDBJ whole genome shotgun (WGS) entry which is preliminary data.</text>
</comment>
<accession>A0A927Q2V3</accession>
<evidence type="ECO:0000256" key="1">
    <source>
        <dbReference type="SAM" id="MobiDB-lite"/>
    </source>
</evidence>
<proteinExistence type="predicted"/>
<feature type="domain" description="Septum formation-related" evidence="2">
    <location>
        <begin position="73"/>
        <end position="263"/>
    </location>
</feature>
<evidence type="ECO:0000313" key="4">
    <source>
        <dbReference type="Proteomes" id="UP000616839"/>
    </source>
</evidence>
<reference evidence="3" key="1">
    <citation type="submission" date="2020-09" db="EMBL/GenBank/DDBJ databases">
        <title>Nocardioides sp. strain MJB4 16S ribosomal RNA gene Genome sequencing and assembly.</title>
        <authorList>
            <person name="Kim I."/>
        </authorList>
    </citation>
    <scope>NUCLEOTIDE SEQUENCE</scope>
    <source>
        <strain evidence="3">MJB4</strain>
    </source>
</reference>
<gene>
    <name evidence="3" type="ORF">IE331_10245</name>
</gene>
<keyword evidence="4" id="KW-1185">Reference proteome</keyword>
<feature type="compositionally biased region" description="Low complexity" evidence="1">
    <location>
        <begin position="42"/>
        <end position="67"/>
    </location>
</feature>
<protein>
    <submittedName>
        <fullName evidence="3">Septum formation family protein</fullName>
    </submittedName>
</protein>
<organism evidence="3 4">
    <name type="scientific">Nocardioides donggukensis</name>
    <dbReference type="NCBI Taxonomy" id="2774019"/>
    <lineage>
        <taxon>Bacteria</taxon>
        <taxon>Bacillati</taxon>
        <taxon>Actinomycetota</taxon>
        <taxon>Actinomycetes</taxon>
        <taxon>Propionibacteriales</taxon>
        <taxon>Nocardioidaceae</taxon>
        <taxon>Nocardioides</taxon>
    </lineage>
</organism>
<evidence type="ECO:0000259" key="2">
    <source>
        <dbReference type="Pfam" id="PF13845"/>
    </source>
</evidence>
<sequence>MLGQDPQVNRATAGPLAALALVAGLAGCQQDPTPTTGPTPAPSEASSGPSNGPTTGPPSSTAEPAPALARPKAGACYRLSYDAALAPTNESRSVSCPKGHNARTFHVGTLRTVVDGHLLAVDSRRVRAQPATECPKRVGTFLGGSPDDLRLSMLRTVWFSPTVEASDAGEHWFRCDVVALAAPEELAPLSGVLRGVLGTDRGRTRFGTCGTAKPGTEGFRRVICSRPHSWRAVETVDVGPAAGGGYPGKAAAQSAGESRCEDVGRERADDALSFSWGYEWPTEAQWDGGQRYGLCWVPTG</sequence>
<dbReference type="EMBL" id="JACYXZ010000003">
    <property type="protein sequence ID" value="MBD8870001.1"/>
    <property type="molecule type" value="Genomic_DNA"/>
</dbReference>
<dbReference type="AlphaFoldDB" id="A0A927Q2V3"/>
<name>A0A927Q2V3_9ACTN</name>
<evidence type="ECO:0000313" key="3">
    <source>
        <dbReference type="EMBL" id="MBD8870001.1"/>
    </source>
</evidence>
<dbReference type="InterPro" id="IPR026004">
    <property type="entry name" value="Septum_form"/>
</dbReference>
<dbReference type="Proteomes" id="UP000616839">
    <property type="component" value="Unassembled WGS sequence"/>
</dbReference>
<feature type="region of interest" description="Disordered" evidence="1">
    <location>
        <begin position="28"/>
        <end position="67"/>
    </location>
</feature>
<dbReference type="Pfam" id="PF13845">
    <property type="entry name" value="Septum_form"/>
    <property type="match status" value="1"/>
</dbReference>